<sequence length="92" mass="10496">MNFSNENHFLNTIDDLRRRHQFSENELQKLEHLKTTPILSLAYTDVGGFDLKNGSFSNEGQTGTYKLKISYLSSKNAQQKVTGFIPNTVEDL</sequence>
<protein>
    <submittedName>
        <fullName evidence="1">Uncharacterized protein</fullName>
    </submittedName>
</protein>
<gene>
    <name evidence="1" type="ORF">DSM00_876</name>
</gene>
<comment type="caution">
    <text evidence="1">The sequence shown here is derived from an EMBL/GenBank/DDBJ whole genome shotgun (WGS) entry which is preliminary data.</text>
</comment>
<name>A0A4Q0P976_9FLAO</name>
<dbReference type="RefSeq" id="WP_128756805.1">
    <property type="nucleotide sequence ID" value="NZ_QOVM01000002.1"/>
</dbReference>
<keyword evidence="2" id="KW-1185">Reference proteome</keyword>
<accession>A0A4Q0P976</accession>
<organism evidence="1 2">
    <name type="scientific">Leeuwenhoekiella aequorea</name>
    <dbReference type="NCBI Taxonomy" id="283736"/>
    <lineage>
        <taxon>Bacteria</taxon>
        <taxon>Pseudomonadati</taxon>
        <taxon>Bacteroidota</taxon>
        <taxon>Flavobacteriia</taxon>
        <taxon>Flavobacteriales</taxon>
        <taxon>Flavobacteriaceae</taxon>
        <taxon>Leeuwenhoekiella</taxon>
    </lineage>
</organism>
<dbReference type="Proteomes" id="UP000289238">
    <property type="component" value="Unassembled WGS sequence"/>
</dbReference>
<evidence type="ECO:0000313" key="2">
    <source>
        <dbReference type="Proteomes" id="UP000289238"/>
    </source>
</evidence>
<dbReference type="EMBL" id="QOVM01000002">
    <property type="protein sequence ID" value="RXG23263.1"/>
    <property type="molecule type" value="Genomic_DNA"/>
</dbReference>
<evidence type="ECO:0000313" key="1">
    <source>
        <dbReference type="EMBL" id="RXG23263.1"/>
    </source>
</evidence>
<reference evidence="1 2" key="1">
    <citation type="submission" date="2018-07" db="EMBL/GenBank/DDBJ databases">
        <title>Leeuwenhoekiella genomics.</title>
        <authorList>
            <person name="Tahon G."/>
            <person name="Willems A."/>
        </authorList>
    </citation>
    <scope>NUCLEOTIDE SEQUENCE [LARGE SCALE GENOMIC DNA]</scope>
    <source>
        <strain evidence="1 2">LMG 22550</strain>
    </source>
</reference>
<dbReference type="OrthoDB" id="1445683at2"/>
<dbReference type="AlphaFoldDB" id="A0A4Q0P976"/>
<proteinExistence type="predicted"/>